<feature type="domain" description="ZAD" evidence="11">
    <location>
        <begin position="19"/>
        <end position="90"/>
    </location>
</feature>
<dbReference type="Gene3D" id="3.40.1800.20">
    <property type="match status" value="1"/>
</dbReference>
<dbReference type="GO" id="GO:0005634">
    <property type="term" value="C:nucleus"/>
    <property type="evidence" value="ECO:0007669"/>
    <property type="project" value="UniProtKB-SubCell"/>
</dbReference>
<dbReference type="Proteomes" id="UP001652582">
    <property type="component" value="Chromosome 9"/>
</dbReference>
<dbReference type="SUPFAM" id="SSF57667">
    <property type="entry name" value="beta-beta-alpha zinc fingers"/>
    <property type="match status" value="5"/>
</dbReference>
<dbReference type="PROSITE" id="PS51915">
    <property type="entry name" value="ZAD"/>
    <property type="match status" value="1"/>
</dbReference>
<dbReference type="GO" id="GO:0008270">
    <property type="term" value="F:zinc ion binding"/>
    <property type="evidence" value="ECO:0007669"/>
    <property type="project" value="UniProtKB-UniRule"/>
</dbReference>
<evidence type="ECO:0000256" key="6">
    <source>
        <dbReference type="ARBA" id="ARBA00023125"/>
    </source>
</evidence>
<feature type="binding site" evidence="9">
    <location>
        <position position="21"/>
    </location>
    <ligand>
        <name>Zn(2+)</name>
        <dbReference type="ChEBI" id="CHEBI:29105"/>
    </ligand>
</feature>
<accession>A0A6J1NVX2</accession>
<dbReference type="GO" id="GO:0010468">
    <property type="term" value="P:regulation of gene expression"/>
    <property type="evidence" value="ECO:0007669"/>
    <property type="project" value="TreeGrafter"/>
</dbReference>
<feature type="domain" description="C2H2-type" evidence="10">
    <location>
        <begin position="451"/>
        <end position="478"/>
    </location>
</feature>
<keyword evidence="6" id="KW-0238">DNA-binding</keyword>
<feature type="binding site" evidence="9">
    <location>
        <position position="24"/>
    </location>
    <ligand>
        <name>Zn(2+)</name>
        <dbReference type="ChEBI" id="CHEBI:29105"/>
    </ligand>
</feature>
<dbReference type="InterPro" id="IPR012934">
    <property type="entry name" value="Znf_AD"/>
</dbReference>
<sequence length="539" mass="63294">MAFSNTKNCVKMVPTLTQNSCRMCLDTKYSDVINLSECTHILDLLKYCVGFTMNLQYTSQVLCMKCKNKVEEFAEFKKKCAETEIIWRKYPILSNNHPQKEELNCSIDVQVKAIKNELSDTEQVCDDNEICTEVDLNSFEPKSGIEINNSSQSPKLPKFLNDTKESNHCNVKSENTTKTYKCKKCKKNYNNHKWLQKHRKRCTNYLKKTDQTRVKTENGNGKSCTDKCGLCDAIFTCDLNEHIKQHWLDNHLQCDLCNYCGIDFAHMITHRYNHYPNMKLRCIECDKRKSSILSLQFHFRSVHLQKPGGYCTLCDKTFDKFKTWKTHHRKHTESNRMYVCDHCDRKFLYRYEIKAHLVNHSDLRQYVCETCGKGFRRMFTLQDHIRNMHIEREPVKCGHCNKIYKSKYNLKIHLRNVTVEKQFICEVCSKKFYTERILTKHMFWHSNERPFGCEVCGLKYKAKAQLKVHMVKHSGAMPFTCVNCGKGFASTSQLKRHKSVHTGVRAYKCLHCERSFHAKKRLLEHAAQHKNDGGVKLEK</sequence>
<feature type="binding site" evidence="9">
    <location>
        <position position="66"/>
    </location>
    <ligand>
        <name>Zn(2+)</name>
        <dbReference type="ChEBI" id="CHEBI:29105"/>
    </ligand>
</feature>
<dbReference type="PROSITE" id="PS50157">
    <property type="entry name" value="ZINC_FINGER_C2H2_2"/>
    <property type="match status" value="9"/>
</dbReference>
<keyword evidence="3" id="KW-0677">Repeat</keyword>
<feature type="domain" description="C2H2-type" evidence="10">
    <location>
        <begin position="338"/>
        <end position="365"/>
    </location>
</feature>
<evidence type="ECO:0000256" key="9">
    <source>
        <dbReference type="PROSITE-ProRule" id="PRU01263"/>
    </source>
</evidence>
<dbReference type="InterPro" id="IPR013087">
    <property type="entry name" value="Znf_C2H2_type"/>
</dbReference>
<dbReference type="OrthoDB" id="8117402at2759"/>
<proteinExistence type="predicted"/>
<feature type="domain" description="C2H2-type" evidence="10">
    <location>
        <begin position="395"/>
        <end position="422"/>
    </location>
</feature>
<evidence type="ECO:0000259" key="11">
    <source>
        <dbReference type="PROSITE" id="PS51915"/>
    </source>
</evidence>
<evidence type="ECO:0000256" key="8">
    <source>
        <dbReference type="PROSITE-ProRule" id="PRU00042"/>
    </source>
</evidence>
<reference evidence="13" key="1">
    <citation type="submission" date="2025-08" db="UniProtKB">
        <authorList>
            <consortium name="RefSeq"/>
        </authorList>
    </citation>
    <scope>IDENTIFICATION</scope>
</reference>
<dbReference type="RefSeq" id="XP_023947521.2">
    <property type="nucleotide sequence ID" value="XM_024091753.2"/>
</dbReference>
<dbReference type="InterPro" id="IPR036236">
    <property type="entry name" value="Znf_C2H2_sf"/>
</dbReference>
<name>A0A6J1NVX2_BICAN</name>
<keyword evidence="4 8" id="KW-0863">Zinc-finger</keyword>
<dbReference type="PANTHER" id="PTHR16515">
    <property type="entry name" value="PR DOMAIN ZINC FINGER PROTEIN"/>
    <property type="match status" value="1"/>
</dbReference>
<evidence type="ECO:0000256" key="2">
    <source>
        <dbReference type="ARBA" id="ARBA00022723"/>
    </source>
</evidence>
<dbReference type="SMART" id="SM00868">
    <property type="entry name" value="zf-AD"/>
    <property type="match status" value="1"/>
</dbReference>
<dbReference type="PANTHER" id="PTHR16515:SF49">
    <property type="entry name" value="GASTRULA ZINC FINGER PROTEIN XLCGF49.1-LIKE-RELATED"/>
    <property type="match status" value="1"/>
</dbReference>
<feature type="domain" description="C2H2-type" evidence="10">
    <location>
        <begin position="309"/>
        <end position="336"/>
    </location>
</feature>
<evidence type="ECO:0000313" key="12">
    <source>
        <dbReference type="Proteomes" id="UP001652582"/>
    </source>
</evidence>
<feature type="domain" description="C2H2-type" evidence="10">
    <location>
        <begin position="180"/>
        <end position="209"/>
    </location>
</feature>
<gene>
    <name evidence="13" type="primary">LOC112052607</name>
</gene>
<feature type="domain" description="C2H2-type" evidence="10">
    <location>
        <begin position="507"/>
        <end position="534"/>
    </location>
</feature>
<dbReference type="AlphaFoldDB" id="A0A6J1NVX2"/>
<evidence type="ECO:0000256" key="1">
    <source>
        <dbReference type="ARBA" id="ARBA00004123"/>
    </source>
</evidence>
<dbReference type="Pfam" id="PF00096">
    <property type="entry name" value="zf-C2H2"/>
    <property type="match status" value="3"/>
</dbReference>
<evidence type="ECO:0000256" key="3">
    <source>
        <dbReference type="ARBA" id="ARBA00022737"/>
    </source>
</evidence>
<dbReference type="Gene3D" id="3.30.160.60">
    <property type="entry name" value="Classic Zinc Finger"/>
    <property type="match status" value="6"/>
</dbReference>
<organism evidence="12 13">
    <name type="scientific">Bicyclus anynana</name>
    <name type="common">Squinting bush brown butterfly</name>
    <dbReference type="NCBI Taxonomy" id="110368"/>
    <lineage>
        <taxon>Eukaryota</taxon>
        <taxon>Metazoa</taxon>
        <taxon>Ecdysozoa</taxon>
        <taxon>Arthropoda</taxon>
        <taxon>Hexapoda</taxon>
        <taxon>Insecta</taxon>
        <taxon>Pterygota</taxon>
        <taxon>Neoptera</taxon>
        <taxon>Endopterygota</taxon>
        <taxon>Lepidoptera</taxon>
        <taxon>Glossata</taxon>
        <taxon>Ditrysia</taxon>
        <taxon>Papilionoidea</taxon>
        <taxon>Nymphalidae</taxon>
        <taxon>Satyrinae</taxon>
        <taxon>Satyrini</taxon>
        <taxon>Mycalesina</taxon>
        <taxon>Bicyclus</taxon>
    </lineage>
</organism>
<dbReference type="InterPro" id="IPR050331">
    <property type="entry name" value="Zinc_finger"/>
</dbReference>
<feature type="domain" description="C2H2-type" evidence="10">
    <location>
        <begin position="479"/>
        <end position="506"/>
    </location>
</feature>
<comment type="subcellular location">
    <subcellularLocation>
        <location evidence="1">Nucleus</location>
    </subcellularLocation>
</comment>
<keyword evidence="7" id="KW-0539">Nucleus</keyword>
<protein>
    <submittedName>
        <fullName evidence="13">Gastrula zinc finger protein XlCGF57.1 isoform X1</fullName>
    </submittedName>
</protein>
<keyword evidence="12" id="KW-1185">Reference proteome</keyword>
<dbReference type="KEGG" id="bany:112052607"/>
<dbReference type="PROSITE" id="PS00028">
    <property type="entry name" value="ZINC_FINGER_C2H2_1"/>
    <property type="match status" value="7"/>
</dbReference>
<evidence type="ECO:0000259" key="10">
    <source>
        <dbReference type="PROSITE" id="PS50157"/>
    </source>
</evidence>
<evidence type="ECO:0000313" key="13">
    <source>
        <dbReference type="RefSeq" id="XP_023947521.2"/>
    </source>
</evidence>
<dbReference type="SMART" id="SM00355">
    <property type="entry name" value="ZnF_C2H2"/>
    <property type="match status" value="11"/>
</dbReference>
<evidence type="ECO:0000256" key="4">
    <source>
        <dbReference type="ARBA" id="ARBA00022771"/>
    </source>
</evidence>
<dbReference type="GeneID" id="112052607"/>
<feature type="binding site" evidence="9">
    <location>
        <position position="63"/>
    </location>
    <ligand>
        <name>Zn(2+)</name>
        <dbReference type="ChEBI" id="CHEBI:29105"/>
    </ligand>
</feature>
<feature type="domain" description="C2H2-type" evidence="10">
    <location>
        <begin position="366"/>
        <end position="394"/>
    </location>
</feature>
<evidence type="ECO:0000256" key="7">
    <source>
        <dbReference type="ARBA" id="ARBA00023242"/>
    </source>
</evidence>
<keyword evidence="2 9" id="KW-0479">Metal-binding</keyword>
<feature type="domain" description="C2H2-type" evidence="10">
    <location>
        <begin position="423"/>
        <end position="450"/>
    </location>
</feature>
<keyword evidence="5 9" id="KW-0862">Zinc</keyword>
<evidence type="ECO:0000256" key="5">
    <source>
        <dbReference type="ARBA" id="ARBA00022833"/>
    </source>
</evidence>